<dbReference type="SUPFAM" id="SSF54826">
    <property type="entry name" value="Enolase N-terminal domain-like"/>
    <property type="match status" value="1"/>
</dbReference>
<dbReference type="PANTHER" id="PTHR13794:SF58">
    <property type="entry name" value="MITOCHONDRIAL ENOLASE SUPERFAMILY MEMBER 1"/>
    <property type="match status" value="1"/>
</dbReference>
<dbReference type="Gene3D" id="3.20.20.120">
    <property type="entry name" value="Enolase-like C-terminal domain"/>
    <property type="match status" value="1"/>
</dbReference>
<dbReference type="InterPro" id="IPR013342">
    <property type="entry name" value="Mandelate_racemase_C"/>
</dbReference>
<evidence type="ECO:0000256" key="2">
    <source>
        <dbReference type="ARBA" id="ARBA00022723"/>
    </source>
</evidence>
<evidence type="ECO:0000313" key="5">
    <source>
        <dbReference type="EMBL" id="AQS71296.1"/>
    </source>
</evidence>
<accession>A0A1S6JHR5</accession>
<evidence type="ECO:0000256" key="1">
    <source>
        <dbReference type="ARBA" id="ARBA00001946"/>
    </source>
</evidence>
<keyword evidence="6" id="KW-1185">Reference proteome</keyword>
<dbReference type="GO" id="GO:0016836">
    <property type="term" value="F:hydro-lyase activity"/>
    <property type="evidence" value="ECO:0007669"/>
    <property type="project" value="TreeGrafter"/>
</dbReference>
<dbReference type="OrthoDB" id="9796450at2"/>
<sequence>MTPAAGSDARALDECTVDAVDVHAFEVPTDGPGGREQDGTLEWDSTTVVLVRVHAGGETGLGYTYGDVSVASFAHSVLAPVIEGGPVSSPPSRWERMGARMRNAGRPGAGAMALSAVDVALWDLKARLLGLPLVHLLPAHHDRVPVYGSGGFTNYSLDRLTGQLTGWVEQGVPRVKLKTSRDPDADARRLTAVRRAVGDGVELFTDANGALGRKEALYWAHRFHDEWDVRWFEEPVSSADLEGLRMLRDRGPARLEIAAGEYAFTAQDFANLVDGPAVDCLQADVTRCGGITGVLEVAGLSGVRHLDLSAHCAPAVSAHAFCAVRRLRHLEYFHDHVRVERLLFDGTLSPDDGALRPDTGRPGLGLDVRWADAEPYRVYGTRPA</sequence>
<dbReference type="InterPro" id="IPR046945">
    <property type="entry name" value="RHMD-like"/>
</dbReference>
<dbReference type="InterPro" id="IPR029065">
    <property type="entry name" value="Enolase_C-like"/>
</dbReference>
<dbReference type="Proteomes" id="UP000189443">
    <property type="component" value="Chromosome"/>
</dbReference>
<dbReference type="Pfam" id="PF13378">
    <property type="entry name" value="MR_MLE_C"/>
    <property type="match status" value="1"/>
</dbReference>
<protein>
    <submittedName>
        <fullName evidence="5">Mandelate racemase</fullName>
    </submittedName>
</protein>
<dbReference type="InterPro" id="IPR036849">
    <property type="entry name" value="Enolase-like_C_sf"/>
</dbReference>
<gene>
    <name evidence="5" type="ORF">B1H29_34360</name>
</gene>
<evidence type="ECO:0000313" key="6">
    <source>
        <dbReference type="Proteomes" id="UP000189443"/>
    </source>
</evidence>
<keyword evidence="2" id="KW-0479">Metal-binding</keyword>
<dbReference type="GO" id="GO:0000287">
    <property type="term" value="F:magnesium ion binding"/>
    <property type="evidence" value="ECO:0007669"/>
    <property type="project" value="TreeGrafter"/>
</dbReference>
<keyword evidence="3" id="KW-0460">Magnesium</keyword>
<proteinExistence type="predicted"/>
<organism evidence="5 6">
    <name type="scientific">Streptomyces pactum</name>
    <dbReference type="NCBI Taxonomy" id="68249"/>
    <lineage>
        <taxon>Bacteria</taxon>
        <taxon>Bacillati</taxon>
        <taxon>Actinomycetota</taxon>
        <taxon>Actinomycetes</taxon>
        <taxon>Kitasatosporales</taxon>
        <taxon>Streptomycetaceae</taxon>
        <taxon>Streptomyces</taxon>
    </lineage>
</organism>
<dbReference type="KEGG" id="spac:B1H29_34360"/>
<dbReference type="AlphaFoldDB" id="A0A1S6JHR5"/>
<comment type="cofactor">
    <cofactor evidence="1">
        <name>Mg(2+)</name>
        <dbReference type="ChEBI" id="CHEBI:18420"/>
    </cofactor>
</comment>
<dbReference type="PANTHER" id="PTHR13794">
    <property type="entry name" value="ENOLASE SUPERFAMILY, MANDELATE RACEMASE"/>
    <property type="match status" value="1"/>
</dbReference>
<dbReference type="SMART" id="SM00922">
    <property type="entry name" value="MR_MLE"/>
    <property type="match status" value="1"/>
</dbReference>
<dbReference type="InterPro" id="IPR029017">
    <property type="entry name" value="Enolase-like_N"/>
</dbReference>
<name>A0A1S6JHR5_9ACTN</name>
<reference evidence="5 6" key="1">
    <citation type="submission" date="2017-02" db="EMBL/GenBank/DDBJ databases">
        <title>Streptomyces pactum ACT12 Genome sequencing and assembly.</title>
        <authorList>
            <person name="Xue Q."/>
            <person name="Yan X."/>
            <person name="Jia L."/>
            <person name="Yan H."/>
        </authorList>
    </citation>
    <scope>NUCLEOTIDE SEQUENCE [LARGE SCALE GENOMIC DNA]</scope>
    <source>
        <strain evidence="5 6">ACT12</strain>
    </source>
</reference>
<dbReference type="Gene3D" id="3.30.390.10">
    <property type="entry name" value="Enolase-like, N-terminal domain"/>
    <property type="match status" value="1"/>
</dbReference>
<feature type="domain" description="Mandelate racemase/muconate lactonizing enzyme C-terminal" evidence="4">
    <location>
        <begin position="157"/>
        <end position="254"/>
    </location>
</feature>
<dbReference type="CDD" id="cd03328">
    <property type="entry name" value="MR_like_3"/>
    <property type="match status" value="1"/>
</dbReference>
<evidence type="ECO:0000256" key="3">
    <source>
        <dbReference type="ARBA" id="ARBA00022842"/>
    </source>
</evidence>
<dbReference type="SFLD" id="SFLDG00179">
    <property type="entry name" value="mandelate_racemase"/>
    <property type="match status" value="1"/>
</dbReference>
<evidence type="ECO:0000259" key="4">
    <source>
        <dbReference type="SMART" id="SM00922"/>
    </source>
</evidence>
<dbReference type="InterPro" id="IPR013341">
    <property type="entry name" value="Mandelate_racemase_N_dom"/>
</dbReference>
<dbReference type="RefSeq" id="WP_055420239.1">
    <property type="nucleotide sequence ID" value="NZ_CP019724.1"/>
</dbReference>
<dbReference type="SFLD" id="SFLDS00001">
    <property type="entry name" value="Enolase"/>
    <property type="match status" value="1"/>
</dbReference>
<dbReference type="Pfam" id="PF02746">
    <property type="entry name" value="MR_MLE_N"/>
    <property type="match status" value="1"/>
</dbReference>
<dbReference type="SUPFAM" id="SSF51604">
    <property type="entry name" value="Enolase C-terminal domain-like"/>
    <property type="match status" value="1"/>
</dbReference>
<dbReference type="GO" id="GO:0016052">
    <property type="term" value="P:carbohydrate catabolic process"/>
    <property type="evidence" value="ECO:0007669"/>
    <property type="project" value="TreeGrafter"/>
</dbReference>
<dbReference type="EMBL" id="CP019724">
    <property type="protein sequence ID" value="AQS71296.1"/>
    <property type="molecule type" value="Genomic_DNA"/>
</dbReference>